<evidence type="ECO:0000256" key="5">
    <source>
        <dbReference type="SAM" id="MobiDB-lite"/>
    </source>
</evidence>
<feature type="transmembrane region" description="Helical" evidence="6">
    <location>
        <begin position="253"/>
        <end position="272"/>
    </location>
</feature>
<feature type="transmembrane region" description="Helical" evidence="6">
    <location>
        <begin position="612"/>
        <end position="633"/>
    </location>
</feature>
<evidence type="ECO:0000256" key="3">
    <source>
        <dbReference type="ARBA" id="ARBA00022989"/>
    </source>
</evidence>
<dbReference type="PANTHER" id="PTHR23294">
    <property type="entry name" value="ET TRANSLATION PRODUCT-RELATED"/>
    <property type="match status" value="1"/>
</dbReference>
<dbReference type="KEGG" id="clup:CLUP02_08079"/>
<feature type="transmembrane region" description="Helical" evidence="6">
    <location>
        <begin position="378"/>
        <end position="400"/>
    </location>
</feature>
<feature type="transmembrane region" description="Helical" evidence="6">
    <location>
        <begin position="216"/>
        <end position="233"/>
    </location>
</feature>
<feature type="transmembrane region" description="Helical" evidence="6">
    <location>
        <begin position="467"/>
        <end position="489"/>
    </location>
</feature>
<feature type="transmembrane region" description="Helical" evidence="6">
    <location>
        <begin position="345"/>
        <end position="366"/>
    </location>
</feature>
<evidence type="ECO:0000313" key="8">
    <source>
        <dbReference type="Proteomes" id="UP000830671"/>
    </source>
</evidence>
<dbReference type="AlphaFoldDB" id="A0A9Q8SS65"/>
<keyword evidence="3 6" id="KW-1133">Transmembrane helix</keyword>
<gene>
    <name evidence="7" type="ORF">CLUP02_08079</name>
</gene>
<organism evidence="7 8">
    <name type="scientific">Colletotrichum lupini</name>
    <dbReference type="NCBI Taxonomy" id="145971"/>
    <lineage>
        <taxon>Eukaryota</taxon>
        <taxon>Fungi</taxon>
        <taxon>Dikarya</taxon>
        <taxon>Ascomycota</taxon>
        <taxon>Pezizomycotina</taxon>
        <taxon>Sordariomycetes</taxon>
        <taxon>Hypocreomycetidae</taxon>
        <taxon>Glomerellales</taxon>
        <taxon>Glomerellaceae</taxon>
        <taxon>Colletotrichum</taxon>
        <taxon>Colletotrichum acutatum species complex</taxon>
    </lineage>
</organism>
<accession>A0A9Q8SS65</accession>
<feature type="region of interest" description="Disordered" evidence="5">
    <location>
        <begin position="140"/>
        <end position="184"/>
    </location>
</feature>
<proteinExistence type="predicted"/>
<protein>
    <submittedName>
        <fullName evidence="7">Major facilitator superfamily transporter</fullName>
    </submittedName>
</protein>
<reference evidence="7" key="1">
    <citation type="journal article" date="2021" name="Mol. Plant Microbe Interact.">
        <title>Complete Genome Sequence of the Plant-Pathogenic Fungus Colletotrichum lupini.</title>
        <authorList>
            <person name="Baroncelli R."/>
            <person name="Pensec F."/>
            <person name="Da Lio D."/>
            <person name="Boufleur T."/>
            <person name="Vicente I."/>
            <person name="Sarrocco S."/>
            <person name="Picot A."/>
            <person name="Baraldi E."/>
            <person name="Sukno S."/>
            <person name="Thon M."/>
            <person name="Le Floch G."/>
        </authorList>
    </citation>
    <scope>NUCLEOTIDE SEQUENCE</scope>
    <source>
        <strain evidence="7">IMI 504893</strain>
    </source>
</reference>
<dbReference type="Proteomes" id="UP000830671">
    <property type="component" value="Chromosome 4"/>
</dbReference>
<sequence length="659" mass="72217">MFHHGPHQVGERRGWGGAGTGNLSGKLFRPGKTTDRPGRLRGTPVWVCVSVKFISSDPSILGLFKAHSDNPPPPNPGQRLQHNPLELSTGPHDAAYLRISMLGWLTDKPGKHQLPITTISLYWLAVGLRIELSNMAANTRPIDSSPDSTPAVSSTSPVLSSNTMATTQTKDDTKIPETTSYPEATDHAAGTSYVYDEGAVENVDEAYLRASKSTKFYRGVLFQMILFGALSFVGPAMSDAISNLGGGGLSTPYLANLATALSYMAGCLITVFGGPLINKIGIKWSCMIAAVTMPLAGSAYYVSAKYSIDWYLLFARLLGGFTSGFLYVAETAAMLSYPEADDRGFYLGIWSAMRNSGSVMGGAINFSTNYSKANAGGIAWSTYLIFVGFECTGTIWALLLSPTRRVRRRNGAKIPMASSISWKRELIALWRHLQRPKTWLMSIPAFYSFFFGGTMGTYLSLHFSVRARALSSLITPAITIVMVLAYGKLLDTSRWSQARRAWISFFFWVIPQAMCFIWIGIEYSKFGGGKIEEALDYELHTRRWAEAYLPYLIMFSTGYWTQLSLYWILGTFSTDVGSSSRSGGLFRAFETAGQAVSYALNSKTSADPRIPFYVNAALMAITIPCMVFLIRLVPEAPASTDIDAGDVVEDQAERDPDNK</sequence>
<dbReference type="Pfam" id="PF07690">
    <property type="entry name" value="MFS_1"/>
    <property type="match status" value="1"/>
</dbReference>
<keyword evidence="2 6" id="KW-0812">Transmembrane</keyword>
<feature type="transmembrane region" description="Helical" evidence="6">
    <location>
        <begin position="501"/>
        <end position="521"/>
    </location>
</feature>
<evidence type="ECO:0000256" key="6">
    <source>
        <dbReference type="SAM" id="Phobius"/>
    </source>
</evidence>
<dbReference type="GO" id="GO:0022857">
    <property type="term" value="F:transmembrane transporter activity"/>
    <property type="evidence" value="ECO:0007669"/>
    <property type="project" value="InterPro"/>
</dbReference>
<evidence type="ECO:0000256" key="1">
    <source>
        <dbReference type="ARBA" id="ARBA00004141"/>
    </source>
</evidence>
<comment type="subcellular location">
    <subcellularLocation>
        <location evidence="1">Membrane</location>
        <topology evidence="1">Multi-pass membrane protein</topology>
    </subcellularLocation>
</comment>
<dbReference type="SUPFAM" id="SSF103473">
    <property type="entry name" value="MFS general substrate transporter"/>
    <property type="match status" value="1"/>
</dbReference>
<evidence type="ECO:0000256" key="2">
    <source>
        <dbReference type="ARBA" id="ARBA00022692"/>
    </source>
</evidence>
<feature type="region of interest" description="Disordered" evidence="5">
    <location>
        <begin position="64"/>
        <end position="83"/>
    </location>
</feature>
<dbReference type="Gene3D" id="1.20.1250.20">
    <property type="entry name" value="MFS general substrate transporter like domains"/>
    <property type="match status" value="1"/>
</dbReference>
<dbReference type="GO" id="GO:0016020">
    <property type="term" value="C:membrane"/>
    <property type="evidence" value="ECO:0007669"/>
    <property type="project" value="UniProtKB-SubCell"/>
</dbReference>
<dbReference type="GeneID" id="73342079"/>
<dbReference type="EMBL" id="CP019476">
    <property type="protein sequence ID" value="UQC82589.1"/>
    <property type="molecule type" value="Genomic_DNA"/>
</dbReference>
<feature type="compositionally biased region" description="Polar residues" evidence="5">
    <location>
        <begin position="140"/>
        <end position="168"/>
    </location>
</feature>
<feature type="transmembrane region" description="Helical" evidence="6">
    <location>
        <begin position="310"/>
        <end position="333"/>
    </location>
</feature>
<feature type="transmembrane region" description="Helical" evidence="6">
    <location>
        <begin position="284"/>
        <end position="304"/>
    </location>
</feature>
<evidence type="ECO:0000313" key="7">
    <source>
        <dbReference type="EMBL" id="UQC82589.1"/>
    </source>
</evidence>
<feature type="transmembrane region" description="Helical" evidence="6">
    <location>
        <begin position="439"/>
        <end position="461"/>
    </location>
</feature>
<dbReference type="InterPro" id="IPR051617">
    <property type="entry name" value="UNC-93-like_regulator"/>
</dbReference>
<feature type="transmembrane region" description="Helical" evidence="6">
    <location>
        <begin position="548"/>
        <end position="569"/>
    </location>
</feature>
<keyword evidence="8" id="KW-1185">Reference proteome</keyword>
<dbReference type="InterPro" id="IPR011701">
    <property type="entry name" value="MFS"/>
</dbReference>
<keyword evidence="4 6" id="KW-0472">Membrane</keyword>
<name>A0A9Q8SS65_9PEZI</name>
<dbReference type="InterPro" id="IPR036259">
    <property type="entry name" value="MFS_trans_sf"/>
</dbReference>
<dbReference type="RefSeq" id="XP_049144212.1">
    <property type="nucleotide sequence ID" value="XM_049287069.1"/>
</dbReference>
<dbReference type="PANTHER" id="PTHR23294:SF19">
    <property type="entry name" value="DUF895 DOMAIN MEMBRANE PROTEIN-RELATED"/>
    <property type="match status" value="1"/>
</dbReference>
<evidence type="ECO:0000256" key="4">
    <source>
        <dbReference type="ARBA" id="ARBA00023136"/>
    </source>
</evidence>
<feature type="region of interest" description="Disordered" evidence="5">
    <location>
        <begin position="1"/>
        <end position="36"/>
    </location>
</feature>